<feature type="domain" description="Amidase" evidence="1">
    <location>
        <begin position="28"/>
        <end position="476"/>
    </location>
</feature>
<dbReference type="PANTHER" id="PTHR42678:SF34">
    <property type="entry name" value="OS04G0183300 PROTEIN"/>
    <property type="match status" value="1"/>
</dbReference>
<evidence type="ECO:0000259" key="1">
    <source>
        <dbReference type="Pfam" id="PF01425"/>
    </source>
</evidence>
<sequence>MALTETIQEITIEEVQAGYRSGAYTAREIVQAYLDRIAAIDTAGPALNSIITVSSTALAEADALDSTLAKTGNLVGSLHGVPIVVKDQIETAGILTTFGSEASGDYVPSADATAIGRLRDAGAIILGKTTMPDFATSWFSTSSRSGITKNPYDLSRDPGGSSSGSAAAVAANLSLVGIGEDTGGSIRLPSSFCNLVGLRTTPGLISRTGMSSLVKPQDTAGPMTRTVTDAARVLDVLVGFDAADPYTAAYVVADHKESYTAGLADASVAGKRIGVLRQAFGDPSDVDGASVNAVIEEALVQLADAGAVLVDIEIPDLDHYVAFTSVYFSQSLRDMNAFLASRPALGIESIEKLYAEKRYHEKLDLLEGIATGPSTPKDDPEYLDRILAQGDFQRSVIGIIAQNQLDVIAFPDIKLTAPTHDDVFTDRWTCITYPTNTVIASQLLFPAISVPAGFTSGGLPVGLELMAVPFDESSLLQVARGVEVATHARRAPVLDASYPVLEAS</sequence>
<dbReference type="PROSITE" id="PS00571">
    <property type="entry name" value="AMIDASES"/>
    <property type="match status" value="1"/>
</dbReference>
<dbReference type="EMBL" id="SOFP01000010">
    <property type="protein sequence ID" value="TFC19734.1"/>
    <property type="molecule type" value="Genomic_DNA"/>
</dbReference>
<keyword evidence="3" id="KW-1185">Reference proteome</keyword>
<dbReference type="PANTHER" id="PTHR42678">
    <property type="entry name" value="AMIDASE"/>
    <property type="match status" value="1"/>
</dbReference>
<reference evidence="2 3" key="1">
    <citation type="submission" date="2019-03" db="EMBL/GenBank/DDBJ databases">
        <title>Genomics of glacier-inhabiting Cryobacterium strains.</title>
        <authorList>
            <person name="Liu Q."/>
            <person name="Xin Y.-H."/>
        </authorList>
    </citation>
    <scope>NUCLEOTIDE SEQUENCE [LARGE SCALE GENOMIC DNA]</scope>
    <source>
        <strain evidence="2 3">MDT1-3</strain>
    </source>
</reference>
<dbReference type="AlphaFoldDB" id="A0A4R8WW80"/>
<accession>A0A4R8WW80</accession>
<dbReference type="InterPro" id="IPR023631">
    <property type="entry name" value="Amidase_dom"/>
</dbReference>
<name>A0A4R8WW80_9MICO</name>
<dbReference type="Proteomes" id="UP000298412">
    <property type="component" value="Unassembled WGS sequence"/>
</dbReference>
<evidence type="ECO:0000313" key="2">
    <source>
        <dbReference type="EMBL" id="TFC19734.1"/>
    </source>
</evidence>
<dbReference type="InterPro" id="IPR020556">
    <property type="entry name" value="Amidase_CS"/>
</dbReference>
<dbReference type="SUPFAM" id="SSF75304">
    <property type="entry name" value="Amidase signature (AS) enzymes"/>
    <property type="match status" value="1"/>
</dbReference>
<dbReference type="InterPro" id="IPR036928">
    <property type="entry name" value="AS_sf"/>
</dbReference>
<dbReference type="RefSeq" id="WP_134564929.1">
    <property type="nucleotide sequence ID" value="NZ_SOFP01000010.1"/>
</dbReference>
<protein>
    <submittedName>
        <fullName evidence="2">Amidase</fullName>
    </submittedName>
</protein>
<organism evidence="2 3">
    <name type="scientific">Cryobacterium algoritolerans</name>
    <dbReference type="NCBI Taxonomy" id="1259184"/>
    <lineage>
        <taxon>Bacteria</taxon>
        <taxon>Bacillati</taxon>
        <taxon>Actinomycetota</taxon>
        <taxon>Actinomycetes</taxon>
        <taxon>Micrococcales</taxon>
        <taxon>Microbacteriaceae</taxon>
        <taxon>Cryobacterium</taxon>
    </lineage>
</organism>
<dbReference type="Pfam" id="PF01425">
    <property type="entry name" value="Amidase"/>
    <property type="match status" value="1"/>
</dbReference>
<gene>
    <name evidence="2" type="ORF">E3O19_01880</name>
</gene>
<comment type="caution">
    <text evidence="2">The sequence shown here is derived from an EMBL/GenBank/DDBJ whole genome shotgun (WGS) entry which is preliminary data.</text>
</comment>
<dbReference type="OrthoDB" id="182039at2"/>
<evidence type="ECO:0000313" key="3">
    <source>
        <dbReference type="Proteomes" id="UP000298412"/>
    </source>
</evidence>
<proteinExistence type="predicted"/>
<dbReference type="Gene3D" id="3.90.1300.10">
    <property type="entry name" value="Amidase signature (AS) domain"/>
    <property type="match status" value="1"/>
</dbReference>